<keyword evidence="2" id="KW-0238">DNA-binding</keyword>
<sequence>MAGFTQMVRRVATECTGMRVRQVSRLLTRIYDDCLRPLGIQETQYSVLVAVAMFGEDGVTMGALAGTLVMDRTTLTRNIVPLEKAGYLRVARSAADARARVILLTRSGERLIESAYPLWEEAQSKIRRTLGEDRFDALRSQLSEVLTFTDELEVNAAE</sequence>
<dbReference type="RefSeq" id="WP_394844867.1">
    <property type="nucleotide sequence ID" value="NZ_CP089982.1"/>
</dbReference>
<organism evidence="5 6">
    <name type="scientific">Pendulispora brunnea</name>
    <dbReference type="NCBI Taxonomy" id="2905690"/>
    <lineage>
        <taxon>Bacteria</taxon>
        <taxon>Pseudomonadati</taxon>
        <taxon>Myxococcota</taxon>
        <taxon>Myxococcia</taxon>
        <taxon>Myxococcales</taxon>
        <taxon>Sorangiineae</taxon>
        <taxon>Pendulisporaceae</taxon>
        <taxon>Pendulispora</taxon>
    </lineage>
</organism>
<dbReference type="InterPro" id="IPR036388">
    <property type="entry name" value="WH-like_DNA-bd_sf"/>
</dbReference>
<keyword evidence="6" id="KW-1185">Reference proteome</keyword>
<keyword evidence="3" id="KW-0804">Transcription</keyword>
<dbReference type="SUPFAM" id="SSF46785">
    <property type="entry name" value="Winged helix' DNA-binding domain"/>
    <property type="match status" value="1"/>
</dbReference>
<dbReference type="Gene3D" id="1.10.10.10">
    <property type="entry name" value="Winged helix-like DNA-binding domain superfamily/Winged helix DNA-binding domain"/>
    <property type="match status" value="1"/>
</dbReference>
<dbReference type="Proteomes" id="UP001379533">
    <property type="component" value="Chromosome"/>
</dbReference>
<name>A0ABZ2KAY9_9BACT</name>
<evidence type="ECO:0000256" key="3">
    <source>
        <dbReference type="ARBA" id="ARBA00023163"/>
    </source>
</evidence>
<evidence type="ECO:0000313" key="5">
    <source>
        <dbReference type="EMBL" id="WXA94265.1"/>
    </source>
</evidence>
<feature type="domain" description="HTH marR-type" evidence="4">
    <location>
        <begin position="1"/>
        <end position="147"/>
    </location>
</feature>
<dbReference type="PANTHER" id="PTHR42756:SF1">
    <property type="entry name" value="TRANSCRIPTIONAL REPRESSOR OF EMRAB OPERON"/>
    <property type="match status" value="1"/>
</dbReference>
<evidence type="ECO:0000256" key="2">
    <source>
        <dbReference type="ARBA" id="ARBA00023125"/>
    </source>
</evidence>
<dbReference type="PROSITE" id="PS50995">
    <property type="entry name" value="HTH_MARR_2"/>
    <property type="match status" value="1"/>
</dbReference>
<dbReference type="InterPro" id="IPR036390">
    <property type="entry name" value="WH_DNA-bd_sf"/>
</dbReference>
<dbReference type="PANTHER" id="PTHR42756">
    <property type="entry name" value="TRANSCRIPTIONAL REGULATOR, MARR"/>
    <property type="match status" value="1"/>
</dbReference>
<reference evidence="5 6" key="1">
    <citation type="submission" date="2021-12" db="EMBL/GenBank/DDBJ databases">
        <title>Discovery of the Pendulisporaceae a myxobacterial family with distinct sporulation behavior and unique specialized metabolism.</title>
        <authorList>
            <person name="Garcia R."/>
            <person name="Popoff A."/>
            <person name="Bader C.D."/>
            <person name="Loehr J."/>
            <person name="Walesch S."/>
            <person name="Walt C."/>
            <person name="Boldt J."/>
            <person name="Bunk B."/>
            <person name="Haeckl F.J.F.P.J."/>
            <person name="Gunesch A.P."/>
            <person name="Birkelbach J."/>
            <person name="Nuebel U."/>
            <person name="Pietschmann T."/>
            <person name="Bach T."/>
            <person name="Mueller R."/>
        </authorList>
    </citation>
    <scope>NUCLEOTIDE SEQUENCE [LARGE SCALE GENOMIC DNA]</scope>
    <source>
        <strain evidence="5 6">MSr12523</strain>
    </source>
</reference>
<evidence type="ECO:0000256" key="1">
    <source>
        <dbReference type="ARBA" id="ARBA00023015"/>
    </source>
</evidence>
<accession>A0ABZ2KAY9</accession>
<gene>
    <name evidence="5" type="ORF">LZC95_48445</name>
</gene>
<dbReference type="Pfam" id="PF12802">
    <property type="entry name" value="MarR_2"/>
    <property type="match status" value="1"/>
</dbReference>
<dbReference type="EMBL" id="CP089982">
    <property type="protein sequence ID" value="WXA94265.1"/>
    <property type="molecule type" value="Genomic_DNA"/>
</dbReference>
<dbReference type="InterPro" id="IPR000835">
    <property type="entry name" value="HTH_MarR-typ"/>
</dbReference>
<keyword evidence="1" id="KW-0805">Transcription regulation</keyword>
<protein>
    <submittedName>
        <fullName evidence="5">MarR family winged helix-turn-helix transcriptional regulator</fullName>
    </submittedName>
</protein>
<proteinExistence type="predicted"/>
<dbReference type="SMART" id="SM00347">
    <property type="entry name" value="HTH_MARR"/>
    <property type="match status" value="1"/>
</dbReference>
<evidence type="ECO:0000313" key="6">
    <source>
        <dbReference type="Proteomes" id="UP001379533"/>
    </source>
</evidence>
<evidence type="ECO:0000259" key="4">
    <source>
        <dbReference type="PROSITE" id="PS50995"/>
    </source>
</evidence>